<dbReference type="Proteomes" id="UP000789375">
    <property type="component" value="Unassembled WGS sequence"/>
</dbReference>
<keyword evidence="2" id="KW-1185">Reference proteome</keyword>
<dbReference type="EMBL" id="CAJVPP010004272">
    <property type="protein sequence ID" value="CAG8646839.1"/>
    <property type="molecule type" value="Genomic_DNA"/>
</dbReference>
<dbReference type="AlphaFoldDB" id="A0A9N9DS48"/>
<sequence>MKILMEGHGSRNGICERFTKRNETDRNHHPIPLLANGPGTGKSRFLQEIPTLLREQIENYRMYAVNVTFGNGTPAKSVDVPIDETSVALRILYEHFISGGTYDYEKFVRMCGENYKITISGALDVVLKDIDTDISMIILGIDELNNLHKLYTEFKSTKSTGTIQGPLEEMFKGSTYRYLPLRLLQSQEVQ</sequence>
<evidence type="ECO:0000313" key="1">
    <source>
        <dbReference type="EMBL" id="CAG8646839.1"/>
    </source>
</evidence>
<accession>A0A9N9DS48</accession>
<gene>
    <name evidence="1" type="ORF">FMOSSE_LOCUS11272</name>
</gene>
<protein>
    <submittedName>
        <fullName evidence="1">8654_t:CDS:1</fullName>
    </submittedName>
</protein>
<reference evidence="1" key="1">
    <citation type="submission" date="2021-06" db="EMBL/GenBank/DDBJ databases">
        <authorList>
            <person name="Kallberg Y."/>
            <person name="Tangrot J."/>
            <person name="Rosling A."/>
        </authorList>
    </citation>
    <scope>NUCLEOTIDE SEQUENCE</scope>
    <source>
        <strain evidence="1">87-6 pot B 2015</strain>
    </source>
</reference>
<organism evidence="1 2">
    <name type="scientific">Funneliformis mosseae</name>
    <name type="common">Endomycorrhizal fungus</name>
    <name type="synonym">Glomus mosseae</name>
    <dbReference type="NCBI Taxonomy" id="27381"/>
    <lineage>
        <taxon>Eukaryota</taxon>
        <taxon>Fungi</taxon>
        <taxon>Fungi incertae sedis</taxon>
        <taxon>Mucoromycota</taxon>
        <taxon>Glomeromycotina</taxon>
        <taxon>Glomeromycetes</taxon>
        <taxon>Glomerales</taxon>
        <taxon>Glomeraceae</taxon>
        <taxon>Funneliformis</taxon>
    </lineage>
</organism>
<proteinExistence type="predicted"/>
<comment type="caution">
    <text evidence="1">The sequence shown here is derived from an EMBL/GenBank/DDBJ whole genome shotgun (WGS) entry which is preliminary data.</text>
</comment>
<evidence type="ECO:0000313" key="2">
    <source>
        <dbReference type="Proteomes" id="UP000789375"/>
    </source>
</evidence>
<name>A0A9N9DS48_FUNMO</name>
<feature type="non-terminal residue" evidence="1">
    <location>
        <position position="1"/>
    </location>
</feature>